<feature type="domain" description="DUF1330" evidence="1">
    <location>
        <begin position="12"/>
        <end position="106"/>
    </location>
</feature>
<organism evidence="2 3">
    <name type="scientific">Glacieibacterium arshaanense</name>
    <dbReference type="NCBI Taxonomy" id="2511025"/>
    <lineage>
        <taxon>Bacteria</taxon>
        <taxon>Pseudomonadati</taxon>
        <taxon>Pseudomonadota</taxon>
        <taxon>Alphaproteobacteria</taxon>
        <taxon>Sphingomonadales</taxon>
        <taxon>Sphingosinicellaceae</taxon>
        <taxon>Glacieibacterium</taxon>
    </lineage>
</organism>
<dbReference type="OrthoDB" id="9806380at2"/>
<sequence>MTEPTTGDAPRPAYLLMTARITDSEKVAAYSQALEDSGLYAAHGGVTQFAGVPSNAVEGWPAGINAVLARFPSRAAAEAFWFSAKYQQDIKPLRRGAGTFQVAIFDAI</sequence>
<dbReference type="AlphaFoldDB" id="A0A4Y9EL42"/>
<dbReference type="Gene3D" id="3.30.70.100">
    <property type="match status" value="1"/>
</dbReference>
<reference evidence="2 3" key="1">
    <citation type="submission" date="2019-02" db="EMBL/GenBank/DDBJ databases">
        <title>Polymorphobacter sp. isolated from the lake at the Tibet of China.</title>
        <authorList>
            <person name="Li A."/>
        </authorList>
    </citation>
    <scope>NUCLEOTIDE SEQUENCE [LARGE SCALE GENOMIC DNA]</scope>
    <source>
        <strain evidence="2 3">DJ1R-1</strain>
    </source>
</reference>
<evidence type="ECO:0000313" key="2">
    <source>
        <dbReference type="EMBL" id="TFU01090.1"/>
    </source>
</evidence>
<dbReference type="SUPFAM" id="SSF54909">
    <property type="entry name" value="Dimeric alpha+beta barrel"/>
    <property type="match status" value="1"/>
</dbReference>
<evidence type="ECO:0000259" key="1">
    <source>
        <dbReference type="Pfam" id="PF07045"/>
    </source>
</evidence>
<dbReference type="InterPro" id="IPR010753">
    <property type="entry name" value="DUF1330"/>
</dbReference>
<name>A0A4Y9EL42_9SPHN</name>
<accession>A0A4Y9EL42</accession>
<proteinExistence type="predicted"/>
<comment type="caution">
    <text evidence="2">The sequence shown here is derived from an EMBL/GenBank/DDBJ whole genome shotgun (WGS) entry which is preliminary data.</text>
</comment>
<dbReference type="InterPro" id="IPR011008">
    <property type="entry name" value="Dimeric_a/b-barrel"/>
</dbReference>
<keyword evidence="3" id="KW-1185">Reference proteome</keyword>
<gene>
    <name evidence="2" type="ORF">EUV02_12305</name>
</gene>
<dbReference type="RefSeq" id="WP_135246594.1">
    <property type="nucleotide sequence ID" value="NZ_SIHO01000003.1"/>
</dbReference>
<dbReference type="Proteomes" id="UP000297737">
    <property type="component" value="Unassembled WGS sequence"/>
</dbReference>
<evidence type="ECO:0000313" key="3">
    <source>
        <dbReference type="Proteomes" id="UP000297737"/>
    </source>
</evidence>
<dbReference type="EMBL" id="SIHO01000003">
    <property type="protein sequence ID" value="TFU01090.1"/>
    <property type="molecule type" value="Genomic_DNA"/>
</dbReference>
<protein>
    <submittedName>
        <fullName evidence="2">DUF1330 domain-containing protein</fullName>
    </submittedName>
</protein>
<dbReference type="Pfam" id="PF07045">
    <property type="entry name" value="DUF1330"/>
    <property type="match status" value="1"/>
</dbReference>